<reference evidence="5 6" key="1">
    <citation type="journal article" date="2015" name="Genome Biol. Evol.">
        <title>Comparative Genomics of a Bacterivorous Green Alga Reveals Evolutionary Causalities and Consequences of Phago-Mixotrophic Mode of Nutrition.</title>
        <authorList>
            <person name="Burns J.A."/>
            <person name="Paasch A."/>
            <person name="Narechania A."/>
            <person name="Kim E."/>
        </authorList>
    </citation>
    <scope>NUCLEOTIDE SEQUENCE [LARGE SCALE GENOMIC DNA]</scope>
    <source>
        <strain evidence="5 6">PLY_AMNH</strain>
    </source>
</reference>
<feature type="domain" description="EML-like second beta-propeller" evidence="4">
    <location>
        <begin position="16"/>
        <end position="295"/>
    </location>
</feature>
<keyword evidence="2" id="KW-0677">Repeat</keyword>
<sequence>VLVRGHGAAVPDAAFCPQQPNLYVTATEAGWLGVWDADRCCRLHALPAGGPATAVAISPDGSFIAGGLKSGKVCLFNVYGLSKLGGHKGLPPPSTHRAPAPGVAVQSSHRTAITALQFSPDSNFLASASHDGVMEVYDARIGAGMRRLSQCLGHSSTIMSIDWSLDSTVIRSTCAGREILTFDAHSGAQVTAALRDEPWAAWTSTLGFPVMGIWPEGSDSSDINSCCRASDHKHVVTADDTGNVKLFNYPCVAKSAPANIATGHCSHVACVRFSPDSQRLVSAGGYDQCVLQWRLDVVSQTPKRLHGHRHFEEARIWDLADRPELMAALPPSSVSKAQDEIETSNRRLQKEMARLHRPVSARGRQC</sequence>
<keyword evidence="1 3" id="KW-0853">WD repeat</keyword>
<dbReference type="EMBL" id="LGRX02014352">
    <property type="protein sequence ID" value="KAK3264796.1"/>
    <property type="molecule type" value="Genomic_DNA"/>
</dbReference>
<proteinExistence type="predicted"/>
<evidence type="ECO:0000256" key="1">
    <source>
        <dbReference type="ARBA" id="ARBA00022574"/>
    </source>
</evidence>
<feature type="repeat" description="WD" evidence="3">
    <location>
        <begin position="261"/>
        <end position="296"/>
    </location>
</feature>
<dbReference type="InterPro" id="IPR036322">
    <property type="entry name" value="WD40_repeat_dom_sf"/>
</dbReference>
<dbReference type="PANTHER" id="PTHR13720:SF33">
    <property type="entry name" value="HELP DOMAIN-CONTAINING PROTEIN"/>
    <property type="match status" value="1"/>
</dbReference>
<evidence type="ECO:0000256" key="2">
    <source>
        <dbReference type="ARBA" id="ARBA00022737"/>
    </source>
</evidence>
<protein>
    <recommendedName>
        <fullName evidence="4">EML-like second beta-propeller domain-containing protein</fullName>
    </recommendedName>
</protein>
<dbReference type="InterPro" id="IPR015943">
    <property type="entry name" value="WD40/YVTN_repeat-like_dom_sf"/>
</dbReference>
<organism evidence="5 6">
    <name type="scientific">Cymbomonas tetramitiformis</name>
    <dbReference type="NCBI Taxonomy" id="36881"/>
    <lineage>
        <taxon>Eukaryota</taxon>
        <taxon>Viridiplantae</taxon>
        <taxon>Chlorophyta</taxon>
        <taxon>Pyramimonadophyceae</taxon>
        <taxon>Pyramimonadales</taxon>
        <taxon>Pyramimonadaceae</taxon>
        <taxon>Cymbomonas</taxon>
    </lineage>
</organism>
<dbReference type="GO" id="GO:0008017">
    <property type="term" value="F:microtubule binding"/>
    <property type="evidence" value="ECO:0007669"/>
    <property type="project" value="TreeGrafter"/>
</dbReference>
<dbReference type="AlphaFoldDB" id="A0AAE0KXW4"/>
<evidence type="ECO:0000259" key="4">
    <source>
        <dbReference type="Pfam" id="PF23414"/>
    </source>
</evidence>
<dbReference type="InterPro" id="IPR001680">
    <property type="entry name" value="WD40_rpt"/>
</dbReference>
<dbReference type="Gene3D" id="2.130.10.10">
    <property type="entry name" value="YVTN repeat-like/Quinoprotein amine dehydrogenase"/>
    <property type="match status" value="1"/>
</dbReference>
<evidence type="ECO:0000256" key="3">
    <source>
        <dbReference type="PROSITE-ProRule" id="PRU00221"/>
    </source>
</evidence>
<feature type="non-terminal residue" evidence="5">
    <location>
        <position position="1"/>
    </location>
</feature>
<feature type="repeat" description="WD" evidence="3">
    <location>
        <begin position="106"/>
        <end position="147"/>
    </location>
</feature>
<dbReference type="SMART" id="SM00320">
    <property type="entry name" value="WD40"/>
    <property type="match status" value="5"/>
</dbReference>
<comment type="caution">
    <text evidence="5">The sequence shown here is derived from an EMBL/GenBank/DDBJ whole genome shotgun (WGS) entry which is preliminary data.</text>
</comment>
<name>A0AAE0KXW4_9CHLO</name>
<dbReference type="PROSITE" id="PS50294">
    <property type="entry name" value="WD_REPEATS_REGION"/>
    <property type="match status" value="1"/>
</dbReference>
<dbReference type="PANTHER" id="PTHR13720">
    <property type="entry name" value="WD-40 REPEAT PROTEIN"/>
    <property type="match status" value="1"/>
</dbReference>
<dbReference type="InterPro" id="IPR050630">
    <property type="entry name" value="WD_repeat_EMAP"/>
</dbReference>
<dbReference type="SUPFAM" id="SSF50978">
    <property type="entry name" value="WD40 repeat-like"/>
    <property type="match status" value="1"/>
</dbReference>
<evidence type="ECO:0000313" key="6">
    <source>
        <dbReference type="Proteomes" id="UP001190700"/>
    </source>
</evidence>
<dbReference type="Pfam" id="PF23414">
    <property type="entry name" value="Beta-prop_EML_2"/>
    <property type="match status" value="1"/>
</dbReference>
<keyword evidence="6" id="KW-1185">Reference proteome</keyword>
<dbReference type="Proteomes" id="UP001190700">
    <property type="component" value="Unassembled WGS sequence"/>
</dbReference>
<dbReference type="InterPro" id="IPR055442">
    <property type="entry name" value="Beta-prop_EML-like_2nd"/>
</dbReference>
<accession>A0AAE0KXW4</accession>
<gene>
    <name evidence="5" type="ORF">CYMTET_26486</name>
</gene>
<evidence type="ECO:0000313" key="5">
    <source>
        <dbReference type="EMBL" id="KAK3264796.1"/>
    </source>
</evidence>
<dbReference type="PROSITE" id="PS50082">
    <property type="entry name" value="WD_REPEATS_2"/>
    <property type="match status" value="2"/>
</dbReference>